<gene>
    <name evidence="2" type="ORF">LNO68_00735</name>
</gene>
<evidence type="ECO:0000256" key="1">
    <source>
        <dbReference type="SAM" id="Phobius"/>
    </source>
</evidence>
<organism evidence="2 3">
    <name type="scientific">Mycoplasma bradburyae</name>
    <dbReference type="NCBI Taxonomy" id="2963128"/>
    <lineage>
        <taxon>Bacteria</taxon>
        <taxon>Bacillati</taxon>
        <taxon>Mycoplasmatota</taxon>
        <taxon>Mollicutes</taxon>
        <taxon>Mycoplasmataceae</taxon>
        <taxon>Mycoplasma</taxon>
    </lineage>
</organism>
<accession>A0ABT5G9U9</accession>
<protein>
    <submittedName>
        <fullName evidence="2">Uncharacterized protein</fullName>
    </submittedName>
</protein>
<keyword evidence="1" id="KW-0472">Membrane</keyword>
<sequence>MFIKKIIKFLSLFFIAFLGLLSLNITISNSYKINSYEQSLQATETKENLEPFYSDLKNVAEQKTIKLFLTSDNYQSVVTSLMLSQYFLNDKVVDDGYSPIVFLYQQQLVNDQDFSINITSNIPNWFDNNYPKNKAIIQTNNSSIFNDKSNLSYTAANVLTFLDYIRVYFHDKYTSNPELEYKPLLFDIFLTPQLLANIWDNHSIALYNFLAYVNRFHLISNDNYLKTIFLKNYVDRLNDKLINKSSDEVLNIYQEKFDKIFVNATKLESSKNFLNVFSDDSRNDENLDVFKETSLYELIFDESKFVFYDGLSYTINNDKINDKLKLKIYFYEKIYDLFFKSNQLMIDKSKINLLIHQYLNIFLLTDQFNVANFFYKNQNLFNINKKTFIFLEPAAPTKLGLNDINLSSSINRWKFDEYKSILKTFRKIYPSNKYNFLYITNPMFDGFKSRFNAFQELLNINDLDIIYTKPSSAFLLFYELLNQYQKSVTSNIASSIIVGGIDFNDDNVLDILNYLKNNTTWNDEDIKNVIRNIDNFPIPLTFLINDFDLTKRNEPSEYFVLNKSYITLSQGLINDNEGLKIASNLLGSKRFFDKNGFNEYDPIVRYNLIINELNDGGKKEATVSISLIVIATVLIALVISTMIFIIYNYKRLNQAKKRWSKYIAKWKEKEDNNA</sequence>
<dbReference type="Proteomes" id="UP001220940">
    <property type="component" value="Unassembled WGS sequence"/>
</dbReference>
<keyword evidence="1" id="KW-1133">Transmembrane helix</keyword>
<comment type="caution">
    <text evidence="2">The sequence shown here is derived from an EMBL/GenBank/DDBJ whole genome shotgun (WGS) entry which is preliminary data.</text>
</comment>
<keyword evidence="3" id="KW-1185">Reference proteome</keyword>
<evidence type="ECO:0000313" key="3">
    <source>
        <dbReference type="Proteomes" id="UP001220940"/>
    </source>
</evidence>
<keyword evidence="1" id="KW-0812">Transmembrane</keyword>
<proteinExistence type="predicted"/>
<feature type="transmembrane region" description="Helical" evidence="1">
    <location>
        <begin position="625"/>
        <end position="649"/>
    </location>
</feature>
<reference evidence="2" key="1">
    <citation type="submission" date="2021-11" db="EMBL/GenBank/DDBJ databases">
        <title>Description of Mycoplasma bradburyaesp. nov.from sea birds: a tribute to a great mycoplasmologist.</title>
        <authorList>
            <person name="Ramirez A.S."/>
            <person name="Poveda C."/>
            <person name="Suarez-Perez A."/>
            <person name="Rosales R.S."/>
            <person name="Dijkman R."/>
            <person name="Feberwee A."/>
            <person name="Spergser J."/>
            <person name="Szostak M.P."/>
            <person name="Ressel L."/>
            <person name="Calabuig P."/>
            <person name="Catania S."/>
            <person name="Gobbo F."/>
            <person name="Timofte D."/>
            <person name="Poveda J.B."/>
        </authorList>
    </citation>
    <scope>NUCLEOTIDE SEQUENCE [LARGE SCALE GENOMIC DNA]</scope>
    <source>
        <strain evidence="2">T158</strain>
    </source>
</reference>
<name>A0ABT5G9U9_9MOLU</name>
<dbReference type="EMBL" id="JAJHZM010000002">
    <property type="protein sequence ID" value="MDC4181712.1"/>
    <property type="molecule type" value="Genomic_DNA"/>
</dbReference>
<evidence type="ECO:0000313" key="2">
    <source>
        <dbReference type="EMBL" id="MDC4181712.1"/>
    </source>
</evidence>